<sequence length="142" mass="14404">MHTRGRGQRVVVSAVTAAAAALWIGGLGGCAPEKSDEGNTDADYVRVCKEPTTGQRIEDERCSDDDGSSRPRGPHWVYAPILLGSSVRAPGVGERVPSGYDDSKPSSSSKVTTSGRSGGSYSRGSGTSHGGFGSGSKGGSGS</sequence>
<evidence type="ECO:0000256" key="1">
    <source>
        <dbReference type="SAM" id="MobiDB-lite"/>
    </source>
</evidence>
<dbReference type="AlphaFoldDB" id="A0AAU8N1C6"/>
<dbReference type="PROSITE" id="PS51257">
    <property type="entry name" value="PROKAR_LIPOPROTEIN"/>
    <property type="match status" value="1"/>
</dbReference>
<gene>
    <name evidence="2" type="ORF">ABXS69_03835</name>
</gene>
<dbReference type="RefSeq" id="WP_366181240.1">
    <property type="nucleotide sequence ID" value="NZ_CP159989.1"/>
</dbReference>
<feature type="region of interest" description="Disordered" evidence="1">
    <location>
        <begin position="50"/>
        <end position="142"/>
    </location>
</feature>
<protein>
    <recommendedName>
        <fullName evidence="3">Lipoprotein</fullName>
    </recommendedName>
</protein>
<organism evidence="2">
    <name type="scientific">Actinomyces timonensis</name>
    <dbReference type="NCBI Taxonomy" id="1288391"/>
    <lineage>
        <taxon>Bacteria</taxon>
        <taxon>Bacillati</taxon>
        <taxon>Actinomycetota</taxon>
        <taxon>Actinomycetes</taxon>
        <taxon>Actinomycetales</taxon>
        <taxon>Actinomycetaceae</taxon>
        <taxon>Actinomyces</taxon>
    </lineage>
</organism>
<name>A0AAU8N1C6_9ACTO</name>
<evidence type="ECO:0008006" key="3">
    <source>
        <dbReference type="Google" id="ProtNLM"/>
    </source>
</evidence>
<evidence type="ECO:0000313" key="2">
    <source>
        <dbReference type="EMBL" id="XCP83025.1"/>
    </source>
</evidence>
<accession>A0AAU8N1C6</accession>
<feature type="compositionally biased region" description="Gly residues" evidence="1">
    <location>
        <begin position="127"/>
        <end position="142"/>
    </location>
</feature>
<reference evidence="2" key="1">
    <citation type="submission" date="2024-05" db="EMBL/GenBank/DDBJ databases">
        <title>Draft genome assemblies of 36 bacteria isolated from hibernating arctic ground squirrels.</title>
        <authorList>
            <person name="McKee H."/>
            <person name="Mullen L."/>
            <person name="Drown D.M."/>
            <person name="Duddleston K.N."/>
        </authorList>
    </citation>
    <scope>NUCLEOTIDE SEQUENCE</scope>
    <source>
        <strain evidence="2">AR004</strain>
    </source>
</reference>
<dbReference type="EMBL" id="CP159989">
    <property type="protein sequence ID" value="XCP83025.1"/>
    <property type="molecule type" value="Genomic_DNA"/>
</dbReference>
<feature type="compositionally biased region" description="Low complexity" evidence="1">
    <location>
        <begin position="97"/>
        <end position="126"/>
    </location>
</feature>
<proteinExistence type="predicted"/>